<dbReference type="GO" id="GO:0045010">
    <property type="term" value="P:actin nucleation"/>
    <property type="evidence" value="ECO:0007669"/>
    <property type="project" value="InterPro"/>
</dbReference>
<proteinExistence type="inferred from homology"/>
<gene>
    <name evidence="5" type="ORF">Scaly_1939200</name>
</gene>
<dbReference type="SMART" id="SM00498">
    <property type="entry name" value="FH2"/>
    <property type="match status" value="1"/>
</dbReference>
<dbReference type="Gene3D" id="1.20.58.2220">
    <property type="entry name" value="Formin, FH2 domain"/>
    <property type="match status" value="1"/>
</dbReference>
<sequence>MENRRSRAEEPSEEGVNKNGGQMKLKPLHWDKVIANADHSMVWNEINDGSFRFDDELMESLFGYTTACQNSTEKSKKASYHQQRSLPQYHQIDPRKSQNVAIVLKSLAISRKEILDALLDGRGLSADTLEKLTKICPTQEEITRILQFNGNPTKLADAESFLYHILKAVPSAFIRFNAMLFRTTYDPEILHHKQCLQTLELGCKELRSGGVFFKLLEAILKAGNRMNAGTTRGNAQGFNLTALRRLSDVKSTNGKTTLLHFVVEQVVRSEGRRRSINTNRKPGDHPVSGTKNSNEEQDREHLMLGLPALEDLNSNFGNVKKAATIDYDSLISVCPVLTTRVDEIKQLLSLESGGFLREMKGFLEDCREELNVVREEEKRVMEVVRKTTDYYQAGGSKGGNHPLQLFVIVKDFLNNVDQVRAEIAKKLQKRKADSSPPLSPTPRSPVRFQNLELYFRAHRPGTSSSDSEDDFS</sequence>
<feature type="region of interest" description="Disordered" evidence="3">
    <location>
        <begin position="272"/>
        <end position="299"/>
    </location>
</feature>
<name>A0AAW2NHH9_9LAMI</name>
<dbReference type="PROSITE" id="PS51444">
    <property type="entry name" value="FH2"/>
    <property type="match status" value="1"/>
</dbReference>
<evidence type="ECO:0000259" key="4">
    <source>
        <dbReference type="PROSITE" id="PS51444"/>
    </source>
</evidence>
<dbReference type="EMBL" id="JACGWM010000011">
    <property type="protein sequence ID" value="KAL0342766.1"/>
    <property type="molecule type" value="Genomic_DNA"/>
</dbReference>
<accession>A0AAW2NHH9</accession>
<dbReference type="Pfam" id="PF02181">
    <property type="entry name" value="FH2"/>
    <property type="match status" value="1"/>
</dbReference>
<protein>
    <recommendedName>
        <fullName evidence="2">Formin-like protein</fullName>
    </recommendedName>
</protein>
<dbReference type="PANTHER" id="PTHR23213:SF273">
    <property type="entry name" value="FORMIN-LIKE PROTEIN"/>
    <property type="match status" value="1"/>
</dbReference>
<feature type="compositionally biased region" description="Basic and acidic residues" evidence="3">
    <location>
        <begin position="1"/>
        <end position="10"/>
    </location>
</feature>
<dbReference type="GO" id="GO:0051015">
    <property type="term" value="F:actin filament binding"/>
    <property type="evidence" value="ECO:0007669"/>
    <property type="project" value="InterPro"/>
</dbReference>
<feature type="region of interest" description="Disordered" evidence="3">
    <location>
        <begin position="1"/>
        <end position="23"/>
    </location>
</feature>
<reference evidence="5" key="1">
    <citation type="submission" date="2020-06" db="EMBL/GenBank/DDBJ databases">
        <authorList>
            <person name="Li T."/>
            <person name="Hu X."/>
            <person name="Zhang T."/>
            <person name="Song X."/>
            <person name="Zhang H."/>
            <person name="Dai N."/>
            <person name="Sheng W."/>
            <person name="Hou X."/>
            <person name="Wei L."/>
        </authorList>
    </citation>
    <scope>NUCLEOTIDE SEQUENCE</scope>
    <source>
        <strain evidence="5">KEN8</strain>
        <tissue evidence="5">Leaf</tissue>
    </source>
</reference>
<organism evidence="5">
    <name type="scientific">Sesamum calycinum</name>
    <dbReference type="NCBI Taxonomy" id="2727403"/>
    <lineage>
        <taxon>Eukaryota</taxon>
        <taxon>Viridiplantae</taxon>
        <taxon>Streptophyta</taxon>
        <taxon>Embryophyta</taxon>
        <taxon>Tracheophyta</taxon>
        <taxon>Spermatophyta</taxon>
        <taxon>Magnoliopsida</taxon>
        <taxon>eudicotyledons</taxon>
        <taxon>Gunneridae</taxon>
        <taxon>Pentapetalae</taxon>
        <taxon>asterids</taxon>
        <taxon>lamiids</taxon>
        <taxon>Lamiales</taxon>
        <taxon>Pedaliaceae</taxon>
        <taxon>Sesamum</taxon>
    </lineage>
</organism>
<comment type="similarity">
    <text evidence="1">Belongs to the formin-like family. Class-I subfamily.</text>
</comment>
<dbReference type="InterPro" id="IPR027643">
    <property type="entry name" value="Formin-like_plant"/>
</dbReference>
<evidence type="ECO:0000313" key="5">
    <source>
        <dbReference type="EMBL" id="KAL0342766.1"/>
    </source>
</evidence>
<evidence type="ECO:0000256" key="1">
    <source>
        <dbReference type="ARBA" id="ARBA00025793"/>
    </source>
</evidence>
<evidence type="ECO:0000256" key="3">
    <source>
        <dbReference type="SAM" id="MobiDB-lite"/>
    </source>
</evidence>
<dbReference type="InterPro" id="IPR015425">
    <property type="entry name" value="FH2_Formin"/>
</dbReference>
<evidence type="ECO:0000256" key="2">
    <source>
        <dbReference type="RuleBase" id="RU361260"/>
    </source>
</evidence>
<comment type="caution">
    <text evidence="5">The sequence shown here is derived from an EMBL/GenBank/DDBJ whole genome shotgun (WGS) entry which is preliminary data.</text>
</comment>
<dbReference type="AlphaFoldDB" id="A0AAW2NHH9"/>
<feature type="region of interest" description="Disordered" evidence="3">
    <location>
        <begin position="427"/>
        <end position="446"/>
    </location>
</feature>
<dbReference type="PANTHER" id="PTHR23213">
    <property type="entry name" value="FORMIN-RELATED"/>
    <property type="match status" value="1"/>
</dbReference>
<feature type="domain" description="FH2" evidence="4">
    <location>
        <begin position="15"/>
        <end position="442"/>
    </location>
</feature>
<dbReference type="InterPro" id="IPR042201">
    <property type="entry name" value="FH2_Formin_sf"/>
</dbReference>
<reference evidence="5" key="2">
    <citation type="journal article" date="2024" name="Plant">
        <title>Genomic evolution and insights into agronomic trait innovations of Sesamum species.</title>
        <authorList>
            <person name="Miao H."/>
            <person name="Wang L."/>
            <person name="Qu L."/>
            <person name="Liu H."/>
            <person name="Sun Y."/>
            <person name="Le M."/>
            <person name="Wang Q."/>
            <person name="Wei S."/>
            <person name="Zheng Y."/>
            <person name="Lin W."/>
            <person name="Duan Y."/>
            <person name="Cao H."/>
            <person name="Xiong S."/>
            <person name="Wang X."/>
            <person name="Wei L."/>
            <person name="Li C."/>
            <person name="Ma Q."/>
            <person name="Ju M."/>
            <person name="Zhao R."/>
            <person name="Li G."/>
            <person name="Mu C."/>
            <person name="Tian Q."/>
            <person name="Mei H."/>
            <person name="Zhang T."/>
            <person name="Gao T."/>
            <person name="Zhang H."/>
        </authorList>
    </citation>
    <scope>NUCLEOTIDE SEQUENCE</scope>
    <source>
        <strain evidence="5">KEN8</strain>
    </source>
</reference>
<dbReference type="SUPFAM" id="SSF101447">
    <property type="entry name" value="Formin homology 2 domain (FH2 domain)"/>
    <property type="match status" value="1"/>
</dbReference>